<name>A0ABN7V8F7_GIGMA</name>
<sequence>HESALKNNSKLGALTKKYLALNQHIFCRTDKPITTALTKF</sequence>
<reference evidence="1 2" key="1">
    <citation type="submission" date="2021-06" db="EMBL/GenBank/DDBJ databases">
        <authorList>
            <person name="Kallberg Y."/>
            <person name="Tangrot J."/>
            <person name="Rosling A."/>
        </authorList>
    </citation>
    <scope>NUCLEOTIDE SEQUENCE [LARGE SCALE GENOMIC DNA]</scope>
    <source>
        <strain evidence="1 2">120-4 pot B 10/14</strain>
    </source>
</reference>
<proteinExistence type="predicted"/>
<organism evidence="1 2">
    <name type="scientific">Gigaspora margarita</name>
    <dbReference type="NCBI Taxonomy" id="4874"/>
    <lineage>
        <taxon>Eukaryota</taxon>
        <taxon>Fungi</taxon>
        <taxon>Fungi incertae sedis</taxon>
        <taxon>Mucoromycota</taxon>
        <taxon>Glomeromycotina</taxon>
        <taxon>Glomeromycetes</taxon>
        <taxon>Diversisporales</taxon>
        <taxon>Gigasporaceae</taxon>
        <taxon>Gigaspora</taxon>
    </lineage>
</organism>
<accession>A0ABN7V8F7</accession>
<dbReference type="Proteomes" id="UP000789901">
    <property type="component" value="Unassembled WGS sequence"/>
</dbReference>
<dbReference type="EMBL" id="CAJVQB010010910">
    <property type="protein sequence ID" value="CAG8743779.1"/>
    <property type="molecule type" value="Genomic_DNA"/>
</dbReference>
<comment type="caution">
    <text evidence="1">The sequence shown here is derived from an EMBL/GenBank/DDBJ whole genome shotgun (WGS) entry which is preliminary data.</text>
</comment>
<evidence type="ECO:0000313" key="2">
    <source>
        <dbReference type="Proteomes" id="UP000789901"/>
    </source>
</evidence>
<gene>
    <name evidence="1" type="ORF">GMARGA_LOCUS15653</name>
</gene>
<keyword evidence="2" id="KW-1185">Reference proteome</keyword>
<evidence type="ECO:0000313" key="1">
    <source>
        <dbReference type="EMBL" id="CAG8743779.1"/>
    </source>
</evidence>
<feature type="non-terminal residue" evidence="1">
    <location>
        <position position="1"/>
    </location>
</feature>
<protein>
    <submittedName>
        <fullName evidence="1">38982_t:CDS:1</fullName>
    </submittedName>
</protein>